<reference evidence="6 7" key="1">
    <citation type="journal article" date="2016" name="Nat. Commun.">
        <title>Extremotolerant tardigrade genome and improved radiotolerance of human cultured cells by tardigrade-unique protein.</title>
        <authorList>
            <person name="Hashimoto T."/>
            <person name="Horikawa D.D."/>
            <person name="Saito Y."/>
            <person name="Kuwahara H."/>
            <person name="Kozuka-Hata H."/>
            <person name="Shin-I T."/>
            <person name="Minakuchi Y."/>
            <person name="Ohishi K."/>
            <person name="Motoyama A."/>
            <person name="Aizu T."/>
            <person name="Enomoto A."/>
            <person name="Kondo K."/>
            <person name="Tanaka S."/>
            <person name="Hara Y."/>
            <person name="Koshikawa S."/>
            <person name="Sagara H."/>
            <person name="Miura T."/>
            <person name="Yokobori S."/>
            <person name="Miyagawa K."/>
            <person name="Suzuki Y."/>
            <person name="Kubo T."/>
            <person name="Oyama M."/>
            <person name="Kohara Y."/>
            <person name="Fujiyama A."/>
            <person name="Arakawa K."/>
            <person name="Katayama T."/>
            <person name="Toyoda A."/>
            <person name="Kunieda T."/>
        </authorList>
    </citation>
    <scope>NUCLEOTIDE SEQUENCE [LARGE SCALE GENOMIC DNA]</scope>
    <source>
        <strain evidence="6 7">YOKOZUNA-1</strain>
    </source>
</reference>
<dbReference type="PROSITE" id="PS00018">
    <property type="entry name" value="EF_HAND_1"/>
    <property type="match status" value="2"/>
</dbReference>
<organism evidence="6 7">
    <name type="scientific">Ramazzottius varieornatus</name>
    <name type="common">Water bear</name>
    <name type="synonym">Tardigrade</name>
    <dbReference type="NCBI Taxonomy" id="947166"/>
    <lineage>
        <taxon>Eukaryota</taxon>
        <taxon>Metazoa</taxon>
        <taxon>Ecdysozoa</taxon>
        <taxon>Tardigrada</taxon>
        <taxon>Eutardigrada</taxon>
        <taxon>Parachela</taxon>
        <taxon>Hypsibioidea</taxon>
        <taxon>Ramazzottiidae</taxon>
        <taxon>Ramazzottius</taxon>
    </lineage>
</organism>
<keyword evidence="2" id="KW-0677">Repeat</keyword>
<feature type="signal peptide" evidence="4">
    <location>
        <begin position="1"/>
        <end position="37"/>
    </location>
</feature>
<evidence type="ECO:0000259" key="5">
    <source>
        <dbReference type="PROSITE" id="PS50222"/>
    </source>
</evidence>
<dbReference type="PANTHER" id="PTHR23104">
    <property type="entry name" value="MULTIPLE COAGULATION FACTOR DEFICIENCY PROTEIN 2 NEURAL STEM CELL DERIVED NEURONAL SURVIVAL PROTEIN"/>
    <property type="match status" value="1"/>
</dbReference>
<dbReference type="Pfam" id="PF13499">
    <property type="entry name" value="EF-hand_7"/>
    <property type="match status" value="1"/>
</dbReference>
<evidence type="ECO:0000313" key="7">
    <source>
        <dbReference type="Proteomes" id="UP000186922"/>
    </source>
</evidence>
<accession>A0A1D1VHF1</accession>
<evidence type="ECO:0000256" key="3">
    <source>
        <dbReference type="ARBA" id="ARBA00022837"/>
    </source>
</evidence>
<dbReference type="InterPro" id="IPR018247">
    <property type="entry name" value="EF_Hand_1_Ca_BS"/>
</dbReference>
<feature type="domain" description="EF-hand" evidence="5">
    <location>
        <begin position="125"/>
        <end position="158"/>
    </location>
</feature>
<dbReference type="GO" id="GO:0005509">
    <property type="term" value="F:calcium ion binding"/>
    <property type="evidence" value="ECO:0007669"/>
    <property type="project" value="InterPro"/>
</dbReference>
<gene>
    <name evidence="6" type="primary">RvY_09131</name>
    <name evidence="6" type="synonym">RvY_09131.1</name>
    <name evidence="6" type="ORF">RvY_09131-1</name>
</gene>
<dbReference type="STRING" id="947166.A0A1D1VHF1"/>
<dbReference type="OrthoDB" id="289247at2759"/>
<dbReference type="InterPro" id="IPR002048">
    <property type="entry name" value="EF_hand_dom"/>
</dbReference>
<feature type="chain" id="PRO_5008898438" description="EF-hand domain-containing protein" evidence="4">
    <location>
        <begin position="38"/>
        <end position="158"/>
    </location>
</feature>
<comment type="caution">
    <text evidence="6">The sequence shown here is derived from an EMBL/GenBank/DDBJ whole genome shotgun (WGS) entry which is preliminary data.</text>
</comment>
<dbReference type="AlphaFoldDB" id="A0A1D1VHF1"/>
<dbReference type="PROSITE" id="PS50222">
    <property type="entry name" value="EF_HAND_2"/>
    <property type="match status" value="1"/>
</dbReference>
<dbReference type="InterPro" id="IPR011992">
    <property type="entry name" value="EF-hand-dom_pair"/>
</dbReference>
<name>A0A1D1VHF1_RAMVA</name>
<keyword evidence="3" id="KW-0106">Calcium</keyword>
<protein>
    <recommendedName>
        <fullName evidence="5">EF-hand domain-containing protein</fullName>
    </recommendedName>
</protein>
<sequence length="158" mass="18274">MSSKKMFAHRFRTTNHILNIMPIWVLMISASSGQSRAQPTKLPERHLPPSLKEDPAHLKEHLKDTIDVVDSMSPEELEFHYFKVHDYNKDNQLDGLEMLHALMHNEHDERGAVNMLFDRPTDIDPYIKVIDEVLADGDLNGDGYLSYEEYKHKSQMSG</sequence>
<dbReference type="InterPro" id="IPR052110">
    <property type="entry name" value="MCFD2-like"/>
</dbReference>
<dbReference type="SUPFAM" id="SSF47473">
    <property type="entry name" value="EF-hand"/>
    <property type="match status" value="1"/>
</dbReference>
<dbReference type="Gene3D" id="1.10.238.10">
    <property type="entry name" value="EF-hand"/>
    <property type="match status" value="1"/>
</dbReference>
<dbReference type="PANTHER" id="PTHR23104:SF1">
    <property type="entry name" value="EF-HAND DOMAIN-CONTAINING PROTEIN"/>
    <property type="match status" value="1"/>
</dbReference>
<evidence type="ECO:0000313" key="6">
    <source>
        <dbReference type="EMBL" id="GAU97908.1"/>
    </source>
</evidence>
<evidence type="ECO:0000256" key="2">
    <source>
        <dbReference type="ARBA" id="ARBA00022737"/>
    </source>
</evidence>
<dbReference type="EMBL" id="BDGG01000004">
    <property type="protein sequence ID" value="GAU97908.1"/>
    <property type="molecule type" value="Genomic_DNA"/>
</dbReference>
<keyword evidence="1 4" id="KW-0732">Signal</keyword>
<proteinExistence type="predicted"/>
<keyword evidence="7" id="KW-1185">Reference proteome</keyword>
<dbReference type="Proteomes" id="UP000186922">
    <property type="component" value="Unassembled WGS sequence"/>
</dbReference>
<evidence type="ECO:0000256" key="4">
    <source>
        <dbReference type="SAM" id="SignalP"/>
    </source>
</evidence>
<evidence type="ECO:0000256" key="1">
    <source>
        <dbReference type="ARBA" id="ARBA00022729"/>
    </source>
</evidence>